<name>A0A4R3JBL7_9PROT</name>
<keyword evidence="3" id="KW-0804">Transcription</keyword>
<evidence type="ECO:0000256" key="1">
    <source>
        <dbReference type="ARBA" id="ARBA00023015"/>
    </source>
</evidence>
<dbReference type="GO" id="GO:0005829">
    <property type="term" value="C:cytosol"/>
    <property type="evidence" value="ECO:0007669"/>
    <property type="project" value="TreeGrafter"/>
</dbReference>
<dbReference type="EMBL" id="SLZW01000003">
    <property type="protein sequence ID" value="TCS63419.1"/>
    <property type="molecule type" value="Genomic_DNA"/>
</dbReference>
<sequence length="155" mass="17595">MIDLDVVDRKILDLLQEDGRMTNAELADKINLSPSACLRRVRRLEDEGVIAGYVMLLDQRAIGRPDDIFIEITLVSQSQECQEAFERAVRECRDIMECYLMAGEADYLLRVAAAGTADYERIHKSHLSRLPGVSRIRSNFALRTVCKTTAFTCRI</sequence>
<dbReference type="InterPro" id="IPR011991">
    <property type="entry name" value="ArsR-like_HTH"/>
</dbReference>
<proteinExistence type="predicted"/>
<dbReference type="FunFam" id="1.10.10.10:FF:000186">
    <property type="entry name" value="AsnC family transcriptional regulator"/>
    <property type="match status" value="1"/>
</dbReference>
<keyword evidence="6" id="KW-1185">Reference proteome</keyword>
<gene>
    <name evidence="5" type="ORF">EDD55_10340</name>
</gene>
<accession>A0A4R3JBL7</accession>
<comment type="caution">
    <text evidence="5">The sequence shown here is derived from an EMBL/GenBank/DDBJ whole genome shotgun (WGS) entry which is preliminary data.</text>
</comment>
<dbReference type="PRINTS" id="PR00033">
    <property type="entry name" value="HTHASNC"/>
</dbReference>
<protein>
    <submittedName>
        <fullName evidence="5">AsnC family transcriptional regulator</fullName>
    </submittedName>
</protein>
<dbReference type="OrthoDB" id="9813313at2"/>
<dbReference type="Gene3D" id="3.30.70.920">
    <property type="match status" value="1"/>
</dbReference>
<evidence type="ECO:0000313" key="5">
    <source>
        <dbReference type="EMBL" id="TCS63419.1"/>
    </source>
</evidence>
<dbReference type="GO" id="GO:0043200">
    <property type="term" value="P:response to amino acid"/>
    <property type="evidence" value="ECO:0007669"/>
    <property type="project" value="TreeGrafter"/>
</dbReference>
<dbReference type="SUPFAM" id="SSF46785">
    <property type="entry name" value="Winged helix' DNA-binding domain"/>
    <property type="match status" value="1"/>
</dbReference>
<feature type="domain" description="HTH asnC-type" evidence="4">
    <location>
        <begin position="4"/>
        <end position="65"/>
    </location>
</feature>
<dbReference type="InterPro" id="IPR036390">
    <property type="entry name" value="WH_DNA-bd_sf"/>
</dbReference>
<dbReference type="InterPro" id="IPR036388">
    <property type="entry name" value="WH-like_DNA-bd_sf"/>
</dbReference>
<dbReference type="InterPro" id="IPR011008">
    <property type="entry name" value="Dimeric_a/b-barrel"/>
</dbReference>
<dbReference type="PANTHER" id="PTHR30154:SF34">
    <property type="entry name" value="TRANSCRIPTIONAL REGULATOR AZLB"/>
    <property type="match status" value="1"/>
</dbReference>
<keyword evidence="2" id="KW-0238">DNA-binding</keyword>
<dbReference type="GO" id="GO:0006355">
    <property type="term" value="P:regulation of DNA-templated transcription"/>
    <property type="evidence" value="ECO:0007669"/>
    <property type="project" value="UniProtKB-ARBA"/>
</dbReference>
<dbReference type="Gene3D" id="1.10.10.10">
    <property type="entry name" value="Winged helix-like DNA-binding domain superfamily/Winged helix DNA-binding domain"/>
    <property type="match status" value="1"/>
</dbReference>
<dbReference type="Pfam" id="PF01037">
    <property type="entry name" value="AsnC_trans_reg"/>
    <property type="match status" value="1"/>
</dbReference>
<dbReference type="InterPro" id="IPR000485">
    <property type="entry name" value="AsnC-type_HTH_dom"/>
</dbReference>
<evidence type="ECO:0000313" key="6">
    <source>
        <dbReference type="Proteomes" id="UP000295304"/>
    </source>
</evidence>
<organism evidence="5 6">
    <name type="scientific">Varunaivibrio sulfuroxidans</name>
    <dbReference type="NCBI Taxonomy" id="1773489"/>
    <lineage>
        <taxon>Bacteria</taxon>
        <taxon>Pseudomonadati</taxon>
        <taxon>Pseudomonadota</taxon>
        <taxon>Alphaproteobacteria</taxon>
        <taxon>Rhodospirillales</taxon>
        <taxon>Magnetovibrionaceae</taxon>
        <taxon>Varunaivibrio</taxon>
    </lineage>
</organism>
<evidence type="ECO:0000259" key="4">
    <source>
        <dbReference type="PROSITE" id="PS50956"/>
    </source>
</evidence>
<dbReference type="CDD" id="cd00090">
    <property type="entry name" value="HTH_ARSR"/>
    <property type="match status" value="1"/>
</dbReference>
<dbReference type="PROSITE" id="PS00519">
    <property type="entry name" value="HTH_ASNC_1"/>
    <property type="match status" value="1"/>
</dbReference>
<dbReference type="Pfam" id="PF13412">
    <property type="entry name" value="HTH_24"/>
    <property type="match status" value="1"/>
</dbReference>
<dbReference type="InterPro" id="IPR019887">
    <property type="entry name" value="Tscrpt_reg_AsnC/Lrp_C"/>
</dbReference>
<dbReference type="GO" id="GO:0043565">
    <property type="term" value="F:sequence-specific DNA binding"/>
    <property type="evidence" value="ECO:0007669"/>
    <property type="project" value="InterPro"/>
</dbReference>
<dbReference type="InterPro" id="IPR019885">
    <property type="entry name" value="Tscrpt_reg_HTH_AsnC-type_CS"/>
</dbReference>
<dbReference type="SUPFAM" id="SSF54909">
    <property type="entry name" value="Dimeric alpha+beta barrel"/>
    <property type="match status" value="1"/>
</dbReference>
<dbReference type="AlphaFoldDB" id="A0A4R3JBL7"/>
<keyword evidence="1" id="KW-0805">Transcription regulation</keyword>
<evidence type="ECO:0000256" key="2">
    <source>
        <dbReference type="ARBA" id="ARBA00023125"/>
    </source>
</evidence>
<dbReference type="Proteomes" id="UP000295304">
    <property type="component" value="Unassembled WGS sequence"/>
</dbReference>
<dbReference type="SMART" id="SM00344">
    <property type="entry name" value="HTH_ASNC"/>
    <property type="match status" value="1"/>
</dbReference>
<dbReference type="PANTHER" id="PTHR30154">
    <property type="entry name" value="LEUCINE-RESPONSIVE REGULATORY PROTEIN"/>
    <property type="match status" value="1"/>
</dbReference>
<dbReference type="InterPro" id="IPR019888">
    <property type="entry name" value="Tscrpt_reg_AsnC-like"/>
</dbReference>
<dbReference type="PROSITE" id="PS50956">
    <property type="entry name" value="HTH_ASNC_2"/>
    <property type="match status" value="1"/>
</dbReference>
<evidence type="ECO:0000256" key="3">
    <source>
        <dbReference type="ARBA" id="ARBA00023163"/>
    </source>
</evidence>
<reference evidence="5 6" key="1">
    <citation type="submission" date="2019-03" db="EMBL/GenBank/DDBJ databases">
        <title>Genomic Encyclopedia of Type Strains, Phase IV (KMG-IV): sequencing the most valuable type-strain genomes for metagenomic binning, comparative biology and taxonomic classification.</title>
        <authorList>
            <person name="Goeker M."/>
        </authorList>
    </citation>
    <scope>NUCLEOTIDE SEQUENCE [LARGE SCALE GENOMIC DNA]</scope>
    <source>
        <strain evidence="5 6">DSM 101688</strain>
    </source>
</reference>